<keyword evidence="1" id="KW-0732">Signal</keyword>
<gene>
    <name evidence="2" type="ORF">BKA67DRAFT_541876</name>
</gene>
<feature type="chain" id="PRO_5040467114" evidence="1">
    <location>
        <begin position="18"/>
        <end position="331"/>
    </location>
</feature>
<evidence type="ECO:0000313" key="3">
    <source>
        <dbReference type="Proteomes" id="UP000758603"/>
    </source>
</evidence>
<dbReference type="PANTHER" id="PTHR36182">
    <property type="entry name" value="PROTEIN, PUTATIVE (AFU_ORTHOLOGUE AFUA_6G10930)-RELATED"/>
    <property type="match status" value="1"/>
</dbReference>
<dbReference type="EMBL" id="JAGPXC010000011">
    <property type="protein sequence ID" value="KAH6645713.1"/>
    <property type="molecule type" value="Genomic_DNA"/>
</dbReference>
<keyword evidence="3" id="KW-1185">Reference proteome</keyword>
<name>A0A9P8RGQ5_9PEZI</name>
<protein>
    <submittedName>
        <fullName evidence="2">Glycoside hydrolase</fullName>
    </submittedName>
</protein>
<feature type="signal peptide" evidence="1">
    <location>
        <begin position="1"/>
        <end position="17"/>
    </location>
</feature>
<dbReference type="Proteomes" id="UP000758603">
    <property type="component" value="Unassembled WGS sequence"/>
</dbReference>
<reference evidence="2" key="1">
    <citation type="journal article" date="2021" name="Nat. Commun.">
        <title>Genetic determinants of endophytism in the Arabidopsis root mycobiome.</title>
        <authorList>
            <person name="Mesny F."/>
            <person name="Miyauchi S."/>
            <person name="Thiergart T."/>
            <person name="Pickel B."/>
            <person name="Atanasova L."/>
            <person name="Karlsson M."/>
            <person name="Huettel B."/>
            <person name="Barry K.W."/>
            <person name="Haridas S."/>
            <person name="Chen C."/>
            <person name="Bauer D."/>
            <person name="Andreopoulos W."/>
            <person name="Pangilinan J."/>
            <person name="LaButti K."/>
            <person name="Riley R."/>
            <person name="Lipzen A."/>
            <person name="Clum A."/>
            <person name="Drula E."/>
            <person name="Henrissat B."/>
            <person name="Kohler A."/>
            <person name="Grigoriev I.V."/>
            <person name="Martin F.M."/>
            <person name="Hacquard S."/>
        </authorList>
    </citation>
    <scope>NUCLEOTIDE SEQUENCE</scope>
    <source>
        <strain evidence="2">MPI-SDFR-AT-0073</strain>
    </source>
</reference>
<dbReference type="GO" id="GO:0016787">
    <property type="term" value="F:hydrolase activity"/>
    <property type="evidence" value="ECO:0007669"/>
    <property type="project" value="UniProtKB-KW"/>
</dbReference>
<comment type="caution">
    <text evidence="2">The sequence shown here is derived from an EMBL/GenBank/DDBJ whole genome shotgun (WGS) entry which is preliminary data.</text>
</comment>
<keyword evidence="2" id="KW-0378">Hydrolase</keyword>
<evidence type="ECO:0000313" key="2">
    <source>
        <dbReference type="EMBL" id="KAH6645713.1"/>
    </source>
</evidence>
<dbReference type="OrthoDB" id="2342176at2759"/>
<accession>A0A9P8RGQ5</accession>
<organism evidence="2 3">
    <name type="scientific">Truncatella angustata</name>
    <dbReference type="NCBI Taxonomy" id="152316"/>
    <lineage>
        <taxon>Eukaryota</taxon>
        <taxon>Fungi</taxon>
        <taxon>Dikarya</taxon>
        <taxon>Ascomycota</taxon>
        <taxon>Pezizomycotina</taxon>
        <taxon>Sordariomycetes</taxon>
        <taxon>Xylariomycetidae</taxon>
        <taxon>Amphisphaeriales</taxon>
        <taxon>Sporocadaceae</taxon>
        <taxon>Truncatella</taxon>
    </lineage>
</organism>
<dbReference type="PANTHER" id="PTHR36182:SF2">
    <property type="entry name" value="LYTIC POLYSACCHARIDE MONOOXYGENASE"/>
    <property type="match status" value="1"/>
</dbReference>
<sequence>MFSSALIASCISALAVAHMIMRDPVPYGQSTLNNSPLDGSGLDFPCKQRARVYALEGASNVYTLGSTNLLKFTGQTVHGGGSCQVSITYDREPGSRSVWKVIKSIEGGCPAQGQVGNMGDNIEAEDPYEYNFTIPNDIPNGTATIAWTWFNKVGNREMYMNCGPITLTGEGGDVSNFNALPDIFLAHIDNGCGVAEGYDVAFPSPGKDVERLNGATTSFIGPTGMCGSTAASVPPTTAITNHTLVGSSRMARITSSALIIVPTSTISVVPISSISSPSAGTLCTPEGDWKCVNGSSYQRCASGSWSAIQRLPVGVSCNPGPSSTLDMVPST</sequence>
<dbReference type="GeneID" id="70129902"/>
<dbReference type="AlphaFoldDB" id="A0A9P8RGQ5"/>
<dbReference type="Gene3D" id="2.70.50.70">
    <property type="match status" value="1"/>
</dbReference>
<proteinExistence type="predicted"/>
<evidence type="ECO:0000256" key="1">
    <source>
        <dbReference type="SAM" id="SignalP"/>
    </source>
</evidence>
<dbReference type="RefSeq" id="XP_045952227.1">
    <property type="nucleotide sequence ID" value="XM_046101010.1"/>
</dbReference>